<dbReference type="PANTHER" id="PTHR43106:SF1">
    <property type="entry name" value="DEHYDROGENASE-RELATED"/>
    <property type="match status" value="1"/>
</dbReference>
<dbReference type="InterPro" id="IPR036188">
    <property type="entry name" value="FAD/NAD-bd_sf"/>
</dbReference>
<sequence length="484" mass="51976">MVGAVIGQYLSRLKTLDAYVGKFDVVIVGAGPAGMFAAYELAEAGGLRVALLDGGLRASQRVCPLQTPMEKCTFCVPCHIMYGVGGAGTLSSGLINLRPDVGGDLHELVGDWDKAMGLINYVDSVFVKFGAPGDVYEPNMEAIEKLSSIAAKVNARIVPIRQRHLGTDGSRKVVEAMTRYLEGRGVSLHTSTWALTVERSGGGFVVKTNRGVFEAPAVLLAPGRGGAEWLVSQLKRLGAKLDFGPIDIGVRVEVPYQVMRPLTDAVHDPKVILYTSKYDDKVRTFCTNPRGFVVKEVYSDGTVGVNGEAYLEKKSDNTNFAFLVTLRLTDPMEDTIEYGKSIARLATKLGGGKPLIQRLYDLERGQRSTWERIRRSSISPTLKDVTPGDISLALPHRVVEDIIEGLKRLDELAPGVASPQTLIYAPEIKFYSARPAVDANLMTTVPGLFVAGDGAGLSRGINVAAATGVLAAHGILRYLGSAKA</sequence>
<dbReference type="STRING" id="999630.TUZN_0177"/>
<dbReference type="PANTHER" id="PTHR43106">
    <property type="entry name" value="DEHYDROGENASE-RELATED"/>
    <property type="match status" value="1"/>
</dbReference>
<dbReference type="SUPFAM" id="SSF51905">
    <property type="entry name" value="FAD/NAD(P)-binding domain"/>
    <property type="match status" value="1"/>
</dbReference>
<evidence type="ECO:0000313" key="3">
    <source>
        <dbReference type="Proteomes" id="UP000008138"/>
    </source>
</evidence>
<keyword evidence="3" id="KW-1185">Reference proteome</keyword>
<proteinExistence type="predicted"/>
<dbReference type="KEGG" id="tuz:TUZN_0177"/>
<protein>
    <submittedName>
        <fullName evidence="2">FAD dependent oxidoreductase</fullName>
    </submittedName>
</protein>
<name>F2L1K7_THEU7</name>
<reference key="2">
    <citation type="submission" date="2011-03" db="EMBL/GenBank/DDBJ databases">
        <title>Complete genome sequence of the thermoacidophilic crenarchaeon Thermoproteus uzoniensis 768-20.</title>
        <authorList>
            <person name="Mardanov A.V."/>
            <person name="Gumerov V.M."/>
            <person name="Beletsky A.V."/>
            <person name="Prokofeva M.I."/>
            <person name="Bonch-Osmolovskaya E.A."/>
            <person name="Ravin N.V."/>
            <person name="Skryabin K.G."/>
        </authorList>
    </citation>
    <scope>NUCLEOTIDE SEQUENCE</scope>
    <source>
        <strain>768-20</strain>
    </source>
</reference>
<dbReference type="PIRSF" id="PIRSF038984">
    <property type="entry name" value="FAD_binding_protein"/>
    <property type="match status" value="1"/>
</dbReference>
<evidence type="ECO:0000313" key="2">
    <source>
        <dbReference type="EMBL" id="AEA11677.1"/>
    </source>
</evidence>
<dbReference type="AlphaFoldDB" id="F2L1K7"/>
<dbReference type="HOGENOM" id="CLU_046973_1_0_2"/>
<feature type="domain" description="FAD-dependent protein C-terminal" evidence="1">
    <location>
        <begin position="274"/>
        <end position="427"/>
    </location>
</feature>
<dbReference type="EMBL" id="CP002590">
    <property type="protein sequence ID" value="AEA11677.1"/>
    <property type="molecule type" value="Genomic_DNA"/>
</dbReference>
<reference evidence="2 3" key="1">
    <citation type="journal article" date="2011" name="J. Bacteriol.">
        <title>Complete genome sequence of the thermoacidophilic crenarchaeon Thermoproteus uzoniensis 768-20.</title>
        <authorList>
            <person name="Mardanov A.V."/>
            <person name="Gumerov V.M."/>
            <person name="Beletsky A.V."/>
            <person name="Prokofeva M.I."/>
            <person name="Bonch-Osmolovskaya E.A."/>
            <person name="Ravin N.V."/>
            <person name="Skryabin K.G."/>
        </authorList>
    </citation>
    <scope>NUCLEOTIDE SEQUENCE [LARGE SCALE GENOMIC DNA]</scope>
    <source>
        <strain evidence="2 3">768-20</strain>
    </source>
</reference>
<dbReference type="PRINTS" id="PR00368">
    <property type="entry name" value="FADPNR"/>
</dbReference>
<evidence type="ECO:0000259" key="1">
    <source>
        <dbReference type="Pfam" id="PF21688"/>
    </source>
</evidence>
<dbReference type="Gene3D" id="3.50.50.60">
    <property type="entry name" value="FAD/NAD(P)-binding domain"/>
    <property type="match status" value="3"/>
</dbReference>
<dbReference type="eggNOG" id="arCOG02231">
    <property type="taxonomic scope" value="Archaea"/>
</dbReference>
<dbReference type="Proteomes" id="UP000008138">
    <property type="component" value="Chromosome"/>
</dbReference>
<dbReference type="Gene3D" id="3.30.9.10">
    <property type="entry name" value="D-Amino Acid Oxidase, subunit A, domain 2"/>
    <property type="match status" value="1"/>
</dbReference>
<organism evidence="2 3">
    <name type="scientific">Thermoproteus uzoniensis (strain 768-20)</name>
    <dbReference type="NCBI Taxonomy" id="999630"/>
    <lineage>
        <taxon>Archaea</taxon>
        <taxon>Thermoproteota</taxon>
        <taxon>Thermoprotei</taxon>
        <taxon>Thermoproteales</taxon>
        <taxon>Thermoproteaceae</taxon>
        <taxon>Thermoproteus</taxon>
    </lineage>
</organism>
<dbReference type="InterPro" id="IPR028348">
    <property type="entry name" value="FAD-binding_protein"/>
</dbReference>
<dbReference type="InterPro" id="IPR049516">
    <property type="entry name" value="FAD-depend_C"/>
</dbReference>
<gene>
    <name evidence="2" type="ordered locus">TUZN_0177</name>
</gene>
<accession>F2L1K7</accession>
<dbReference type="Pfam" id="PF21688">
    <property type="entry name" value="FAD-depend_C"/>
    <property type="match status" value="1"/>
</dbReference>
<dbReference type="Pfam" id="PF01946">
    <property type="entry name" value="Thi4"/>
    <property type="match status" value="1"/>
</dbReference>